<evidence type="ECO:0000313" key="3">
    <source>
        <dbReference type="EMBL" id="ETO02000.1"/>
    </source>
</evidence>
<name>X6LMP9_RETFI</name>
<evidence type="ECO:0000256" key="1">
    <source>
        <dbReference type="SAM" id="MobiDB-lite"/>
    </source>
</evidence>
<keyword evidence="2" id="KW-0812">Transmembrane</keyword>
<feature type="compositionally biased region" description="Basic and acidic residues" evidence="1">
    <location>
        <begin position="154"/>
        <end position="166"/>
    </location>
</feature>
<feature type="transmembrane region" description="Helical" evidence="2">
    <location>
        <begin position="28"/>
        <end position="47"/>
    </location>
</feature>
<evidence type="ECO:0000313" key="4">
    <source>
        <dbReference type="Proteomes" id="UP000023152"/>
    </source>
</evidence>
<feature type="region of interest" description="Disordered" evidence="1">
    <location>
        <begin position="146"/>
        <end position="166"/>
    </location>
</feature>
<dbReference type="EMBL" id="ASPP01036923">
    <property type="protein sequence ID" value="ETO02000.1"/>
    <property type="molecule type" value="Genomic_DNA"/>
</dbReference>
<proteinExistence type="predicted"/>
<comment type="caution">
    <text evidence="3">The sequence shown here is derived from an EMBL/GenBank/DDBJ whole genome shotgun (WGS) entry which is preliminary data.</text>
</comment>
<keyword evidence="4" id="KW-1185">Reference proteome</keyword>
<sequence length="166" mass="19315">CKRDRKVFENLTDICYKKKIDTISFPELKSVFTFLVFFLNLFGNIVGKKIEKIIKKKTIFSHRTKDINQLVVHYRDYEGSFLSYIFGTYLTVVNFGQFCERIEEKTVYNTRKTEERTEIVLNGPPIVSSSESQKITTSKIDLSKQSLLLTNSHGRQDDAEEPKSKL</sequence>
<dbReference type="Proteomes" id="UP000023152">
    <property type="component" value="Unassembled WGS sequence"/>
</dbReference>
<accession>X6LMP9</accession>
<organism evidence="3 4">
    <name type="scientific">Reticulomyxa filosa</name>
    <dbReference type="NCBI Taxonomy" id="46433"/>
    <lineage>
        <taxon>Eukaryota</taxon>
        <taxon>Sar</taxon>
        <taxon>Rhizaria</taxon>
        <taxon>Retaria</taxon>
        <taxon>Foraminifera</taxon>
        <taxon>Monothalamids</taxon>
        <taxon>Reticulomyxidae</taxon>
        <taxon>Reticulomyxa</taxon>
    </lineage>
</organism>
<reference evidence="3 4" key="1">
    <citation type="journal article" date="2013" name="Curr. Biol.">
        <title>The Genome of the Foraminiferan Reticulomyxa filosa.</title>
        <authorList>
            <person name="Glockner G."/>
            <person name="Hulsmann N."/>
            <person name="Schleicher M."/>
            <person name="Noegel A.A."/>
            <person name="Eichinger L."/>
            <person name="Gallinger C."/>
            <person name="Pawlowski J."/>
            <person name="Sierra R."/>
            <person name="Euteneuer U."/>
            <person name="Pillet L."/>
            <person name="Moustafa A."/>
            <person name="Platzer M."/>
            <person name="Groth M."/>
            <person name="Szafranski K."/>
            <person name="Schliwa M."/>
        </authorList>
    </citation>
    <scope>NUCLEOTIDE SEQUENCE [LARGE SCALE GENOMIC DNA]</scope>
</reference>
<keyword evidence="2" id="KW-0472">Membrane</keyword>
<protein>
    <submittedName>
        <fullName evidence="3">Uncharacterized protein</fullName>
    </submittedName>
</protein>
<feature type="non-terminal residue" evidence="3">
    <location>
        <position position="1"/>
    </location>
</feature>
<evidence type="ECO:0000256" key="2">
    <source>
        <dbReference type="SAM" id="Phobius"/>
    </source>
</evidence>
<keyword evidence="2" id="KW-1133">Transmembrane helix</keyword>
<dbReference type="AlphaFoldDB" id="X6LMP9"/>
<gene>
    <name evidence="3" type="ORF">RFI_35435</name>
</gene>